<dbReference type="OrthoDB" id="9786526at2"/>
<keyword evidence="2" id="KW-0805">Transcription regulation</keyword>
<keyword evidence="7" id="KW-1185">Reference proteome</keyword>
<dbReference type="PANTHER" id="PTHR30126:SF21">
    <property type="entry name" value="TRANSCRIPTIONAL REGULATOR-RELATED"/>
    <property type="match status" value="1"/>
</dbReference>
<dbReference type="SUPFAM" id="SSF46785">
    <property type="entry name" value="Winged helix' DNA-binding domain"/>
    <property type="match status" value="1"/>
</dbReference>
<evidence type="ECO:0000256" key="2">
    <source>
        <dbReference type="ARBA" id="ARBA00023015"/>
    </source>
</evidence>
<dbReference type="GO" id="GO:0000976">
    <property type="term" value="F:transcription cis-regulatory region binding"/>
    <property type="evidence" value="ECO:0007669"/>
    <property type="project" value="TreeGrafter"/>
</dbReference>
<evidence type="ECO:0000313" key="6">
    <source>
        <dbReference type="EMBL" id="AHB48457.1"/>
    </source>
</evidence>
<dbReference type="EMBL" id="CP006912">
    <property type="protein sequence ID" value="AHB48457.1"/>
    <property type="molecule type" value="Genomic_DNA"/>
</dbReference>
<dbReference type="InterPro" id="IPR005119">
    <property type="entry name" value="LysR_subst-bd"/>
</dbReference>
<organism evidence="6 7">
    <name type="scientific">Hyphomicrobium nitrativorans NL23</name>
    <dbReference type="NCBI Taxonomy" id="1029756"/>
    <lineage>
        <taxon>Bacteria</taxon>
        <taxon>Pseudomonadati</taxon>
        <taxon>Pseudomonadota</taxon>
        <taxon>Alphaproteobacteria</taxon>
        <taxon>Hyphomicrobiales</taxon>
        <taxon>Hyphomicrobiaceae</taxon>
        <taxon>Hyphomicrobium</taxon>
    </lineage>
</organism>
<dbReference type="InterPro" id="IPR000847">
    <property type="entry name" value="LysR_HTH_N"/>
</dbReference>
<dbReference type="Proteomes" id="UP000018542">
    <property type="component" value="Chromosome"/>
</dbReference>
<keyword evidence="4" id="KW-0804">Transcription</keyword>
<dbReference type="Gene3D" id="3.40.190.10">
    <property type="entry name" value="Periplasmic binding protein-like II"/>
    <property type="match status" value="2"/>
</dbReference>
<accession>V5SD93</accession>
<dbReference type="AlphaFoldDB" id="V5SD93"/>
<dbReference type="PANTHER" id="PTHR30126">
    <property type="entry name" value="HTH-TYPE TRANSCRIPTIONAL REGULATOR"/>
    <property type="match status" value="1"/>
</dbReference>
<dbReference type="RefSeq" id="WP_023787119.1">
    <property type="nucleotide sequence ID" value="NC_022997.1"/>
</dbReference>
<feature type="domain" description="HTH lysR-type" evidence="5">
    <location>
        <begin position="1"/>
        <end position="58"/>
    </location>
</feature>
<evidence type="ECO:0000256" key="4">
    <source>
        <dbReference type="ARBA" id="ARBA00023163"/>
    </source>
</evidence>
<dbReference type="FunFam" id="1.10.10.10:FF:000001">
    <property type="entry name" value="LysR family transcriptional regulator"/>
    <property type="match status" value="1"/>
</dbReference>
<keyword evidence="3" id="KW-0238">DNA-binding</keyword>
<sequence>MDINLARTFLMVAETGSFIEAAVKLNITQSTVSARIKGLEDLLGCSLFHRSKSGADLTAAGEQFRKHALALVRVWQRAQLEVSLVDQHSDHLAVGASQGLWQGFLLKWVARLRATNSDIAVSAFSAASPVLTQRLIEGTLDLAVMYRPIQPPGHVVEHLFDEEFVLVTSGKAPPGKREPGEYVLVDWGPDFQQDHAAAYPELTNPGLRLDLGSVGLDYLLATEASAYFPARIVKPYVTRGRLHQPKRARRFVYPVYMVYPEARDEETYELIIQGLRRAAARLG</sequence>
<comment type="similarity">
    <text evidence="1">Belongs to the LysR transcriptional regulatory family.</text>
</comment>
<dbReference type="PROSITE" id="PS50931">
    <property type="entry name" value="HTH_LYSR"/>
    <property type="match status" value="1"/>
</dbReference>
<protein>
    <submittedName>
        <fullName evidence="6">LysR family transcriptional regulator</fullName>
    </submittedName>
</protein>
<dbReference type="PRINTS" id="PR00039">
    <property type="entry name" value="HTHLYSR"/>
</dbReference>
<dbReference type="Pfam" id="PF00126">
    <property type="entry name" value="HTH_1"/>
    <property type="match status" value="1"/>
</dbReference>
<gene>
    <name evidence="6" type="ORF">W911_08710</name>
</gene>
<dbReference type="CDD" id="cd05466">
    <property type="entry name" value="PBP2_LTTR_substrate"/>
    <property type="match status" value="1"/>
</dbReference>
<proteinExistence type="inferred from homology"/>
<dbReference type="HOGENOM" id="CLU_039613_8_1_5"/>
<evidence type="ECO:0000256" key="3">
    <source>
        <dbReference type="ARBA" id="ARBA00023125"/>
    </source>
</evidence>
<dbReference type="InterPro" id="IPR036388">
    <property type="entry name" value="WH-like_DNA-bd_sf"/>
</dbReference>
<dbReference type="SUPFAM" id="SSF53850">
    <property type="entry name" value="Periplasmic binding protein-like II"/>
    <property type="match status" value="1"/>
</dbReference>
<name>V5SD93_9HYPH</name>
<reference evidence="6 7" key="1">
    <citation type="journal article" date="2014" name="Genome Announc.">
        <title>Complete Genome Sequence of Hyphomicrobium nitrativorans Strain NL23, a Denitrifying Bacterium Isolated from Biofilm of a Methanol-Fed Denitrification System Treating Seawater at the Montreal Biodome.</title>
        <authorList>
            <person name="Martineau C."/>
            <person name="Villeneuve C."/>
            <person name="Mauffrey F."/>
            <person name="Villemur R."/>
        </authorList>
    </citation>
    <scope>NUCLEOTIDE SEQUENCE [LARGE SCALE GENOMIC DNA]</scope>
    <source>
        <strain evidence="6">NL23</strain>
    </source>
</reference>
<evidence type="ECO:0000313" key="7">
    <source>
        <dbReference type="Proteomes" id="UP000018542"/>
    </source>
</evidence>
<dbReference type="PATRIC" id="fig|1029756.8.peg.1820"/>
<dbReference type="KEGG" id="hni:W911_08710"/>
<dbReference type="InterPro" id="IPR036390">
    <property type="entry name" value="WH_DNA-bd_sf"/>
</dbReference>
<evidence type="ECO:0000256" key="1">
    <source>
        <dbReference type="ARBA" id="ARBA00009437"/>
    </source>
</evidence>
<dbReference type="Gene3D" id="1.10.10.10">
    <property type="entry name" value="Winged helix-like DNA-binding domain superfamily/Winged helix DNA-binding domain"/>
    <property type="match status" value="1"/>
</dbReference>
<dbReference type="Pfam" id="PF03466">
    <property type="entry name" value="LysR_substrate"/>
    <property type="match status" value="1"/>
</dbReference>
<dbReference type="GO" id="GO:0003700">
    <property type="term" value="F:DNA-binding transcription factor activity"/>
    <property type="evidence" value="ECO:0007669"/>
    <property type="project" value="InterPro"/>
</dbReference>
<dbReference type="STRING" id="1029756.W911_08710"/>
<evidence type="ECO:0000259" key="5">
    <source>
        <dbReference type="PROSITE" id="PS50931"/>
    </source>
</evidence>